<dbReference type="OrthoDB" id="5368615at2759"/>
<dbReference type="AlphaFoldDB" id="A0A8H3EZH8"/>
<reference evidence="1" key="1">
    <citation type="submission" date="2021-03" db="EMBL/GenBank/DDBJ databases">
        <authorList>
            <person name="Tagirdzhanova G."/>
        </authorList>
    </citation>
    <scope>NUCLEOTIDE SEQUENCE</scope>
</reference>
<gene>
    <name evidence="1" type="ORF">HETSPECPRED_001935</name>
</gene>
<evidence type="ECO:0000313" key="2">
    <source>
        <dbReference type="Proteomes" id="UP000664521"/>
    </source>
</evidence>
<protein>
    <submittedName>
        <fullName evidence="1">Uncharacterized protein</fullName>
    </submittedName>
</protein>
<dbReference type="Proteomes" id="UP000664521">
    <property type="component" value="Unassembled WGS sequence"/>
</dbReference>
<sequence length="208" mass="22415">MARARLEQAIVDGNLKSIVPMNDLDTVVFGKDRKYSIATMDLNSCHAVAIISTKAALLAHIAPGPPKEFNLALLPPAQQNEALTLGDRWIRHKIPEVTKRFDDEKIHFENEGSVGIVVFGLLEGETALPDQLEYIAETIEKDIRVPVTTKSYHVLGAGSSRSPNKGFVLIEGFATGQPPIAWVEDDPISLLPVASSSTGSTTVASSSI</sequence>
<dbReference type="EMBL" id="CAJPDS010000014">
    <property type="protein sequence ID" value="CAF9914264.1"/>
    <property type="molecule type" value="Genomic_DNA"/>
</dbReference>
<keyword evidence="2" id="KW-1185">Reference proteome</keyword>
<proteinExistence type="predicted"/>
<accession>A0A8H3EZH8</accession>
<name>A0A8H3EZH8_9LECA</name>
<evidence type="ECO:0000313" key="1">
    <source>
        <dbReference type="EMBL" id="CAF9914264.1"/>
    </source>
</evidence>
<organism evidence="1 2">
    <name type="scientific">Heterodermia speciosa</name>
    <dbReference type="NCBI Taxonomy" id="116794"/>
    <lineage>
        <taxon>Eukaryota</taxon>
        <taxon>Fungi</taxon>
        <taxon>Dikarya</taxon>
        <taxon>Ascomycota</taxon>
        <taxon>Pezizomycotina</taxon>
        <taxon>Lecanoromycetes</taxon>
        <taxon>OSLEUM clade</taxon>
        <taxon>Lecanoromycetidae</taxon>
        <taxon>Caliciales</taxon>
        <taxon>Physciaceae</taxon>
        <taxon>Heterodermia</taxon>
    </lineage>
</organism>
<comment type="caution">
    <text evidence="1">The sequence shown here is derived from an EMBL/GenBank/DDBJ whole genome shotgun (WGS) entry which is preliminary data.</text>
</comment>